<sequence length="33" mass="3910">MKKIKLKATLLLTMLVALEFFDNVPWEVKTFLQ</sequence>
<evidence type="ECO:0000313" key="1">
    <source>
        <dbReference type="EMBL" id="QHZ49834.1"/>
    </source>
</evidence>
<dbReference type="EMBL" id="CP019717">
    <property type="protein sequence ID" value="QHZ49834.1"/>
    <property type="molecule type" value="Genomic_DNA"/>
</dbReference>
<proteinExistence type="predicted"/>
<dbReference type="AlphaFoldDB" id="A0A6C0QM84"/>
<dbReference type="Proteomes" id="UP000464330">
    <property type="component" value="Chromosome"/>
</dbReference>
<gene>
    <name evidence="1" type="ORF">ERICV_00649</name>
</gene>
<accession>A0A6C0QM84</accession>
<protein>
    <submittedName>
        <fullName evidence="1">Uncharacterized protein</fullName>
    </submittedName>
</protein>
<reference evidence="1 2" key="1">
    <citation type="journal article" date="2020" name="Int. J. Med. Microbiol.">
        <title>Discovery of Paenibacillus larvae ERIC V: Phenotypic and genomic comparison to genotypes ERIC I-IV reveal different inventories of virulence factors which correlate with epidemiological prevalences of American Foulbrood.</title>
        <authorList>
            <person name="Beims H."/>
            <person name="Bunk B."/>
            <person name="Erler S."/>
            <person name="Mohr K.I."/>
            <person name="Sproer C."/>
            <person name="Pradella S."/>
            <person name="Gunther G."/>
            <person name="Rohde M."/>
            <person name="von der Ohe W."/>
            <person name="Steinert M."/>
        </authorList>
    </citation>
    <scope>NUCLEOTIDE SEQUENCE [LARGE SCALE GENOMIC DNA]</scope>
    <source>
        <strain evidence="1">Eric_V</strain>
    </source>
</reference>
<name>A0A6C0QM84_9BACL</name>
<evidence type="ECO:0000313" key="2">
    <source>
        <dbReference type="Proteomes" id="UP000464330"/>
    </source>
</evidence>
<organism evidence="1 2">
    <name type="scientific">Paenibacillus larvae subsp. larvae</name>
    <dbReference type="NCBI Taxonomy" id="147375"/>
    <lineage>
        <taxon>Bacteria</taxon>
        <taxon>Bacillati</taxon>
        <taxon>Bacillota</taxon>
        <taxon>Bacilli</taxon>
        <taxon>Bacillales</taxon>
        <taxon>Paenibacillaceae</taxon>
        <taxon>Paenibacillus</taxon>
    </lineage>
</organism>